<evidence type="ECO:0000259" key="3">
    <source>
        <dbReference type="PROSITE" id="PS50943"/>
    </source>
</evidence>
<feature type="region of interest" description="Disordered" evidence="2">
    <location>
        <begin position="280"/>
        <end position="300"/>
    </location>
</feature>
<feature type="domain" description="HTH cro/C1-type" evidence="3">
    <location>
        <begin position="15"/>
        <end position="69"/>
    </location>
</feature>
<protein>
    <recommendedName>
        <fullName evidence="3">HTH cro/C1-type domain-containing protein</fullName>
    </recommendedName>
</protein>
<dbReference type="InterPro" id="IPR001387">
    <property type="entry name" value="Cro/C1-type_HTH"/>
</dbReference>
<evidence type="ECO:0000313" key="4">
    <source>
        <dbReference type="EMBL" id="GAA1772230.1"/>
    </source>
</evidence>
<dbReference type="Proteomes" id="UP001501475">
    <property type="component" value="Unassembled WGS sequence"/>
</dbReference>
<dbReference type="SUPFAM" id="SSF47413">
    <property type="entry name" value="lambda repressor-like DNA-binding domains"/>
    <property type="match status" value="1"/>
</dbReference>
<dbReference type="InterPro" id="IPR010982">
    <property type="entry name" value="Lambda_DNA-bd_dom_sf"/>
</dbReference>
<evidence type="ECO:0000256" key="1">
    <source>
        <dbReference type="ARBA" id="ARBA00023125"/>
    </source>
</evidence>
<dbReference type="PANTHER" id="PTHR36924:SF1">
    <property type="entry name" value="ANTITOXIN HIGA-1"/>
    <property type="match status" value="1"/>
</dbReference>
<gene>
    <name evidence="4" type="ORF">GCM10009810_32040</name>
</gene>
<dbReference type="SMART" id="SM00530">
    <property type="entry name" value="HTH_XRE"/>
    <property type="match status" value="1"/>
</dbReference>
<dbReference type="PANTHER" id="PTHR36924">
    <property type="entry name" value="ANTITOXIN HIGA-1"/>
    <property type="match status" value="1"/>
</dbReference>
<evidence type="ECO:0000313" key="5">
    <source>
        <dbReference type="Proteomes" id="UP001501475"/>
    </source>
</evidence>
<dbReference type="Pfam" id="PF01381">
    <property type="entry name" value="HTH_3"/>
    <property type="match status" value="1"/>
</dbReference>
<name>A0ABN2L1Y6_9MICO</name>
<sequence length="365" mass="39752">MNAALAEVFPAGEFLADELDARGWTQAEFAAILDRPAQFVSEIISGKKEITRESAAQIGAALGTSPEMWLSLQDQYLLWLQKQDSKSQSDLDDVRRRARLNAKGPIPLLRKAGVLAGKSLDELEGEVIRFFELKSLDDEPRLAAAAKRSNHGEALSSLQTSWLYMVRHAARKKAVTDKYSRKALEAVGAALPRALKSPSDFAGLPQMLGGAGVRLVYVPALPGAKIDGCAMIVDETRVIGLSGRGKRLDKVLFALVHEIAHLTHGHVKDDVPIVEAIEVDDDPDDRSDEATQERDANETAAGWVLPGGLPQLPDRLSGPWVNHTAADADLAPIVLVGHLQHLRKLDWRTTLAKGAPNVDEVMARW</sequence>
<organism evidence="4 5">
    <name type="scientific">Nostocoides vanveenii</name>
    <dbReference type="NCBI Taxonomy" id="330835"/>
    <lineage>
        <taxon>Bacteria</taxon>
        <taxon>Bacillati</taxon>
        <taxon>Actinomycetota</taxon>
        <taxon>Actinomycetes</taxon>
        <taxon>Micrococcales</taxon>
        <taxon>Intrasporangiaceae</taxon>
        <taxon>Nostocoides</taxon>
    </lineage>
</organism>
<keyword evidence="1" id="KW-0238">DNA-binding</keyword>
<dbReference type="RefSeq" id="WP_344068011.1">
    <property type="nucleotide sequence ID" value="NZ_BAAAPN010000092.1"/>
</dbReference>
<dbReference type="NCBIfam" id="TIGR02607">
    <property type="entry name" value="antidote_HigA"/>
    <property type="match status" value="1"/>
</dbReference>
<dbReference type="EMBL" id="BAAAPN010000092">
    <property type="protein sequence ID" value="GAA1772230.1"/>
    <property type="molecule type" value="Genomic_DNA"/>
</dbReference>
<reference evidence="4 5" key="1">
    <citation type="journal article" date="2019" name="Int. J. Syst. Evol. Microbiol.">
        <title>The Global Catalogue of Microorganisms (GCM) 10K type strain sequencing project: providing services to taxonomists for standard genome sequencing and annotation.</title>
        <authorList>
            <consortium name="The Broad Institute Genomics Platform"/>
            <consortium name="The Broad Institute Genome Sequencing Center for Infectious Disease"/>
            <person name="Wu L."/>
            <person name="Ma J."/>
        </authorList>
    </citation>
    <scope>NUCLEOTIDE SEQUENCE [LARGE SCALE GENOMIC DNA]</scope>
    <source>
        <strain evidence="4 5">JCM 15591</strain>
    </source>
</reference>
<proteinExistence type="predicted"/>
<keyword evidence="5" id="KW-1185">Reference proteome</keyword>
<feature type="compositionally biased region" description="Basic and acidic residues" evidence="2">
    <location>
        <begin position="288"/>
        <end position="297"/>
    </location>
</feature>
<accession>A0ABN2L1Y6</accession>
<comment type="caution">
    <text evidence="4">The sequence shown here is derived from an EMBL/GenBank/DDBJ whole genome shotgun (WGS) entry which is preliminary data.</text>
</comment>
<dbReference type="Gene3D" id="1.10.260.40">
    <property type="entry name" value="lambda repressor-like DNA-binding domains"/>
    <property type="match status" value="1"/>
</dbReference>
<evidence type="ECO:0000256" key="2">
    <source>
        <dbReference type="SAM" id="MobiDB-lite"/>
    </source>
</evidence>
<dbReference type="CDD" id="cd00093">
    <property type="entry name" value="HTH_XRE"/>
    <property type="match status" value="1"/>
</dbReference>
<dbReference type="InterPro" id="IPR013430">
    <property type="entry name" value="Toxin_antidote_HigA"/>
</dbReference>
<dbReference type="PROSITE" id="PS50943">
    <property type="entry name" value="HTH_CROC1"/>
    <property type="match status" value="1"/>
</dbReference>